<dbReference type="RefSeq" id="WP_090389658.1">
    <property type="nucleotide sequence ID" value="NZ_FMZO01000004.1"/>
</dbReference>
<feature type="transmembrane region" description="Helical" evidence="1">
    <location>
        <begin position="12"/>
        <end position="33"/>
    </location>
</feature>
<reference evidence="4" key="1">
    <citation type="submission" date="2016-10" db="EMBL/GenBank/DDBJ databases">
        <authorList>
            <person name="Varghese N."/>
            <person name="Submissions S."/>
        </authorList>
    </citation>
    <scope>NUCLEOTIDE SEQUENCE [LARGE SCALE GENOMIC DNA]</scope>
    <source>
        <strain evidence="4">DSM 25811 / CCM 8410 / LMG 26954 / E90</strain>
    </source>
</reference>
<keyword evidence="3" id="KW-0269">Exonuclease</keyword>
<feature type="transmembrane region" description="Helical" evidence="1">
    <location>
        <begin position="70"/>
        <end position="89"/>
    </location>
</feature>
<dbReference type="GO" id="GO:0006506">
    <property type="term" value="P:GPI anchor biosynthetic process"/>
    <property type="evidence" value="ECO:0007669"/>
    <property type="project" value="TreeGrafter"/>
</dbReference>
<keyword evidence="1" id="KW-0812">Transmembrane</keyword>
<protein>
    <submittedName>
        <fullName evidence="3">Metal-dependent hydrolase, endonuclease/exonuclease/phosphatase family</fullName>
    </submittedName>
</protein>
<dbReference type="InterPro" id="IPR051916">
    <property type="entry name" value="GPI-anchor_lipid_remodeler"/>
</dbReference>
<dbReference type="OrthoDB" id="635146at2"/>
<dbReference type="GO" id="GO:0004519">
    <property type="term" value="F:endonuclease activity"/>
    <property type="evidence" value="ECO:0007669"/>
    <property type="project" value="UniProtKB-KW"/>
</dbReference>
<sequence>MSVFAKISNKVLLGINVLVVFFFLLACLAAYISPMDWPILYIFGLAFPFLLLLVFAFLCWWIFIRKQWALISAIAVILGGGAITNFFAFNFKKPFQQEKKAGQIRIVTWNVARFVEMVVNNNKGSQTRYKMLQQIKATNADILCFQEFSSSINPDWYNNIVAVSKGLGYPYFYYSHDWDGDRLFNGSVIFSRFPIVDTGIVRYPRPTLPEALLFVDIKKEKQLFRVYTTHLQSNQFRKEDISKIEALKKAKGNIISNAFYIFTKLRTAIQHRSIQADMMPEILKNSPNPTIFCGDLNDVPNSYTYHTVKGAMQDAFLKKGLGIGRTYNSLSPTLRIDYIFTDHHFEIDQIKRVTTNYSDHYMMVCDLRLAPAAD</sequence>
<gene>
    <name evidence="3" type="ORF">SAMN04487894_10424</name>
</gene>
<dbReference type="AlphaFoldDB" id="A0A1G6PFJ8"/>
<feature type="transmembrane region" description="Helical" evidence="1">
    <location>
        <begin position="39"/>
        <end position="63"/>
    </location>
</feature>
<keyword evidence="3" id="KW-0255">Endonuclease</keyword>
<dbReference type="InterPro" id="IPR005135">
    <property type="entry name" value="Endo/exonuclease/phosphatase"/>
</dbReference>
<evidence type="ECO:0000259" key="2">
    <source>
        <dbReference type="Pfam" id="PF03372"/>
    </source>
</evidence>
<dbReference type="PROSITE" id="PS51257">
    <property type="entry name" value="PROKAR_LIPOPROTEIN"/>
    <property type="match status" value="1"/>
</dbReference>
<dbReference type="EMBL" id="FMZO01000004">
    <property type="protein sequence ID" value="SDC79032.1"/>
    <property type="molecule type" value="Genomic_DNA"/>
</dbReference>
<keyword evidence="1" id="KW-1133">Transmembrane helix</keyword>
<keyword evidence="3" id="KW-0378">Hydrolase</keyword>
<name>A0A1G6PFJ8_NIADE</name>
<dbReference type="PANTHER" id="PTHR14859">
    <property type="entry name" value="CALCOFLUOR WHITE HYPERSENSITIVE PROTEIN PRECURSOR"/>
    <property type="match status" value="1"/>
</dbReference>
<dbReference type="GO" id="GO:0016020">
    <property type="term" value="C:membrane"/>
    <property type="evidence" value="ECO:0007669"/>
    <property type="project" value="GOC"/>
</dbReference>
<dbReference type="InterPro" id="IPR036691">
    <property type="entry name" value="Endo/exonu/phosph_ase_sf"/>
</dbReference>
<evidence type="ECO:0000313" key="4">
    <source>
        <dbReference type="Proteomes" id="UP000198757"/>
    </source>
</evidence>
<dbReference type="GO" id="GO:0004527">
    <property type="term" value="F:exonuclease activity"/>
    <property type="evidence" value="ECO:0007669"/>
    <property type="project" value="UniProtKB-KW"/>
</dbReference>
<evidence type="ECO:0000313" key="3">
    <source>
        <dbReference type="EMBL" id="SDC79032.1"/>
    </source>
</evidence>
<dbReference type="Pfam" id="PF03372">
    <property type="entry name" value="Exo_endo_phos"/>
    <property type="match status" value="1"/>
</dbReference>
<keyword evidence="1" id="KW-0472">Membrane</keyword>
<dbReference type="Proteomes" id="UP000198757">
    <property type="component" value="Unassembled WGS sequence"/>
</dbReference>
<organism evidence="3 4">
    <name type="scientific">Niabella drilacis (strain DSM 25811 / CCM 8410 / CCUG 62505 / LMG 26954 / E90)</name>
    <dbReference type="NCBI Taxonomy" id="1285928"/>
    <lineage>
        <taxon>Bacteria</taxon>
        <taxon>Pseudomonadati</taxon>
        <taxon>Bacteroidota</taxon>
        <taxon>Chitinophagia</taxon>
        <taxon>Chitinophagales</taxon>
        <taxon>Chitinophagaceae</taxon>
        <taxon>Niabella</taxon>
    </lineage>
</organism>
<proteinExistence type="predicted"/>
<accession>A0A1G6PFJ8</accession>
<dbReference type="STRING" id="1285928.SAMN04487894_10424"/>
<evidence type="ECO:0000256" key="1">
    <source>
        <dbReference type="SAM" id="Phobius"/>
    </source>
</evidence>
<keyword evidence="4" id="KW-1185">Reference proteome</keyword>
<dbReference type="SUPFAM" id="SSF56219">
    <property type="entry name" value="DNase I-like"/>
    <property type="match status" value="1"/>
</dbReference>
<feature type="domain" description="Endonuclease/exonuclease/phosphatase" evidence="2">
    <location>
        <begin position="107"/>
        <end position="360"/>
    </location>
</feature>
<keyword evidence="3" id="KW-0540">Nuclease</keyword>
<dbReference type="CDD" id="cd09084">
    <property type="entry name" value="EEP-2"/>
    <property type="match status" value="1"/>
</dbReference>
<dbReference type="Gene3D" id="3.60.10.10">
    <property type="entry name" value="Endonuclease/exonuclease/phosphatase"/>
    <property type="match status" value="1"/>
</dbReference>
<dbReference type="PANTHER" id="PTHR14859:SF15">
    <property type="entry name" value="ENDONUCLEASE_EXONUCLEASE_PHOSPHATASE DOMAIN-CONTAINING PROTEIN"/>
    <property type="match status" value="1"/>
</dbReference>